<accession>A0A396RLH8</accession>
<evidence type="ECO:0008006" key="3">
    <source>
        <dbReference type="Google" id="ProtNLM"/>
    </source>
</evidence>
<evidence type="ECO:0000313" key="1">
    <source>
        <dbReference type="EMBL" id="RHW17204.1"/>
    </source>
</evidence>
<dbReference type="Proteomes" id="UP000266693">
    <property type="component" value="Unassembled WGS sequence"/>
</dbReference>
<evidence type="ECO:0000313" key="2">
    <source>
        <dbReference type="Proteomes" id="UP000266693"/>
    </source>
</evidence>
<protein>
    <recommendedName>
        <fullName evidence="3">Phage tail protein</fullName>
    </recommendedName>
</protein>
<dbReference type="AlphaFoldDB" id="A0A396RLH8"/>
<sequence length="122" mass="12899">MANRNKVLGQARVKYDGELLETDGQSQMELGGPVRTAVRGDYQAGAFSEATAESKLTANVLIKAGLSLVGLRNIDNATVTFEADTGQTYIVRNAYVADVISFSSGEGKAAVVFQGPPAEEML</sequence>
<dbReference type="OrthoDB" id="7595591at2"/>
<comment type="caution">
    <text evidence="1">The sequence shown here is derived from an EMBL/GenBank/DDBJ whole genome shotgun (WGS) entry which is preliminary data.</text>
</comment>
<name>A0A396RLH8_9SPHN</name>
<organism evidence="1 2">
    <name type="scientific">Sphingomonas gilva</name>
    <dbReference type="NCBI Taxonomy" id="2305907"/>
    <lineage>
        <taxon>Bacteria</taxon>
        <taxon>Pseudomonadati</taxon>
        <taxon>Pseudomonadota</taxon>
        <taxon>Alphaproteobacteria</taxon>
        <taxon>Sphingomonadales</taxon>
        <taxon>Sphingomonadaceae</taxon>
        <taxon>Sphingomonas</taxon>
    </lineage>
</organism>
<dbReference type="InterPro" id="IPR019596">
    <property type="entry name" value="Phage_Mu_GpM_tail_tub"/>
</dbReference>
<proteinExistence type="predicted"/>
<dbReference type="Pfam" id="PF10618">
    <property type="entry name" value="Tail_tube"/>
    <property type="match status" value="1"/>
</dbReference>
<reference evidence="1 2" key="1">
    <citation type="submission" date="2018-08" db="EMBL/GenBank/DDBJ databases">
        <title>The multiple taxonomic identification of Sphingomonas gilva.</title>
        <authorList>
            <person name="Zhu D."/>
            <person name="Zheng S."/>
        </authorList>
    </citation>
    <scope>NUCLEOTIDE SEQUENCE [LARGE SCALE GENOMIC DNA]</scope>
    <source>
        <strain evidence="1 2">ZDH117</strain>
    </source>
</reference>
<dbReference type="EMBL" id="QWLV01000005">
    <property type="protein sequence ID" value="RHW17204.1"/>
    <property type="molecule type" value="Genomic_DNA"/>
</dbReference>
<keyword evidence="2" id="KW-1185">Reference proteome</keyword>
<gene>
    <name evidence="1" type="ORF">D1610_11685</name>
</gene>
<dbReference type="RefSeq" id="WP_118864371.1">
    <property type="nucleotide sequence ID" value="NZ_QWLV01000005.1"/>
</dbReference>